<gene>
    <name evidence="3" type="ORF">VTJ49DRAFT_2310</name>
</gene>
<accession>A0ABR3VQU7</accession>
<reference evidence="3 4" key="1">
    <citation type="journal article" date="2024" name="Commun. Biol.">
        <title>Comparative genomic analysis of thermophilic fungi reveals convergent evolutionary adaptations and gene losses.</title>
        <authorList>
            <person name="Steindorff A.S."/>
            <person name="Aguilar-Pontes M.V."/>
            <person name="Robinson A.J."/>
            <person name="Andreopoulos B."/>
            <person name="LaButti K."/>
            <person name="Kuo A."/>
            <person name="Mondo S."/>
            <person name="Riley R."/>
            <person name="Otillar R."/>
            <person name="Haridas S."/>
            <person name="Lipzen A."/>
            <person name="Grimwood J."/>
            <person name="Schmutz J."/>
            <person name="Clum A."/>
            <person name="Reid I.D."/>
            <person name="Moisan M.C."/>
            <person name="Butler G."/>
            <person name="Nguyen T.T.M."/>
            <person name="Dewar K."/>
            <person name="Conant G."/>
            <person name="Drula E."/>
            <person name="Henrissat B."/>
            <person name="Hansel C."/>
            <person name="Singer S."/>
            <person name="Hutchinson M.I."/>
            <person name="de Vries R.P."/>
            <person name="Natvig D.O."/>
            <person name="Powell A.J."/>
            <person name="Tsang A."/>
            <person name="Grigoriev I.V."/>
        </authorList>
    </citation>
    <scope>NUCLEOTIDE SEQUENCE [LARGE SCALE GENOMIC DNA]</scope>
    <source>
        <strain evidence="3 4">CBS 620.91</strain>
    </source>
</reference>
<dbReference type="InterPro" id="IPR022127">
    <property type="entry name" value="STIMATE/YPL162C"/>
</dbReference>
<feature type="compositionally biased region" description="Acidic residues" evidence="1">
    <location>
        <begin position="401"/>
        <end position="416"/>
    </location>
</feature>
<dbReference type="Proteomes" id="UP001583172">
    <property type="component" value="Unassembled WGS sequence"/>
</dbReference>
<feature type="transmembrane region" description="Helical" evidence="2">
    <location>
        <begin position="188"/>
        <end position="205"/>
    </location>
</feature>
<comment type="caution">
    <text evidence="3">The sequence shown here is derived from an EMBL/GenBank/DDBJ whole genome shotgun (WGS) entry which is preliminary data.</text>
</comment>
<proteinExistence type="predicted"/>
<sequence>MLPRAADLSCSTSTNFTHEPADLISRFPDVAVPRHDRIAGTSLPLTTSLSTGSFPSSPPDDNGDHIDPLNLALDLAAAPFTTVRIPIATVTMLTTVTLPFPSPTDATATAAIATAIPTTPALSQAEAEAAASGPHRPPNPGECSLLGPFAILVQLALGALALLSLVWKRWRERPQRPVRIWFFDVSKQVFGSVLVHAANVFMSLLTSGKFSIEADADIVAASAVTRMVRRAVEGVVQMGFAATSMAAMTTIGIPILIVIVRGLTHLVSFTPLGKPLESIQSGNYGNPPNAWWWFKQSIIYFCGLMGMKLCVLFMFMAFDWLPHVGDWALGWTEGNEELQIVFVMMLFPLIMNAMQYYIIDSYIKKQEAARTADGRSGTTSAGTTNARPSVAYEELRPAVESDNETDDDEEEDDDDEAARKALNPRRNGSSNSHVRGTHVRLARRDSAGVPRRSSTVHRDAATEYDPAVDGDTPTVVGSSSSRLSSRRALPKEFASQE</sequence>
<feature type="transmembrane region" description="Helical" evidence="2">
    <location>
        <begin position="235"/>
        <end position="260"/>
    </location>
</feature>
<feature type="compositionally biased region" description="Low complexity" evidence="1">
    <location>
        <begin position="478"/>
        <end position="487"/>
    </location>
</feature>
<name>A0ABR3VQU7_HUMIN</name>
<keyword evidence="4" id="KW-1185">Reference proteome</keyword>
<feature type="transmembrane region" description="Helical" evidence="2">
    <location>
        <begin position="298"/>
        <end position="318"/>
    </location>
</feature>
<feature type="transmembrane region" description="Helical" evidence="2">
    <location>
        <begin position="338"/>
        <end position="359"/>
    </location>
</feature>
<dbReference type="EMBL" id="JAZGSY010000002">
    <property type="protein sequence ID" value="KAL1844253.1"/>
    <property type="molecule type" value="Genomic_DNA"/>
</dbReference>
<organism evidence="3 4">
    <name type="scientific">Humicola insolens</name>
    <name type="common">Soft-rot fungus</name>
    <dbReference type="NCBI Taxonomy" id="85995"/>
    <lineage>
        <taxon>Eukaryota</taxon>
        <taxon>Fungi</taxon>
        <taxon>Dikarya</taxon>
        <taxon>Ascomycota</taxon>
        <taxon>Pezizomycotina</taxon>
        <taxon>Sordariomycetes</taxon>
        <taxon>Sordariomycetidae</taxon>
        <taxon>Sordariales</taxon>
        <taxon>Chaetomiaceae</taxon>
        <taxon>Mycothermus</taxon>
    </lineage>
</organism>
<dbReference type="PANTHER" id="PTHR31735">
    <property type="entry name" value="VACUOLAR MEMBRANE PROTEIN YPL162C"/>
    <property type="match status" value="1"/>
</dbReference>
<evidence type="ECO:0000313" key="4">
    <source>
        <dbReference type="Proteomes" id="UP001583172"/>
    </source>
</evidence>
<feature type="compositionally biased region" description="Low complexity" evidence="1">
    <location>
        <begin position="43"/>
        <end position="55"/>
    </location>
</feature>
<feature type="transmembrane region" description="Helical" evidence="2">
    <location>
        <begin position="145"/>
        <end position="167"/>
    </location>
</feature>
<evidence type="ECO:0000256" key="1">
    <source>
        <dbReference type="SAM" id="MobiDB-lite"/>
    </source>
</evidence>
<keyword evidence="2" id="KW-0472">Membrane</keyword>
<feature type="compositionally biased region" description="Polar residues" evidence="1">
    <location>
        <begin position="376"/>
        <end position="387"/>
    </location>
</feature>
<evidence type="ECO:0000256" key="2">
    <source>
        <dbReference type="SAM" id="Phobius"/>
    </source>
</evidence>
<keyword evidence="2" id="KW-1133">Transmembrane helix</keyword>
<dbReference type="Pfam" id="PF12400">
    <property type="entry name" value="STIMATE"/>
    <property type="match status" value="1"/>
</dbReference>
<evidence type="ECO:0008006" key="5">
    <source>
        <dbReference type="Google" id="ProtNLM"/>
    </source>
</evidence>
<protein>
    <recommendedName>
        <fullName evidence="5">Vacuolar membrane protein</fullName>
    </recommendedName>
</protein>
<feature type="region of interest" description="Disordered" evidence="1">
    <location>
        <begin position="373"/>
        <end position="497"/>
    </location>
</feature>
<evidence type="ECO:0000313" key="3">
    <source>
        <dbReference type="EMBL" id="KAL1844253.1"/>
    </source>
</evidence>
<dbReference type="PANTHER" id="PTHR31735:SF1">
    <property type="entry name" value="VACUOLAR MEMBRANE PROTEIN YPL162C"/>
    <property type="match status" value="1"/>
</dbReference>
<feature type="region of interest" description="Disordered" evidence="1">
    <location>
        <begin position="43"/>
        <end position="65"/>
    </location>
</feature>
<keyword evidence="2" id="KW-0812">Transmembrane</keyword>